<reference evidence="1" key="2">
    <citation type="submission" date="2020-09" db="EMBL/GenBank/DDBJ databases">
        <authorList>
            <person name="Sun Q."/>
            <person name="Zhou Y."/>
        </authorList>
    </citation>
    <scope>NUCLEOTIDE SEQUENCE</scope>
    <source>
        <strain evidence="1">CGMCC 1.10998</strain>
    </source>
</reference>
<evidence type="ECO:0000313" key="2">
    <source>
        <dbReference type="Proteomes" id="UP000637423"/>
    </source>
</evidence>
<protein>
    <submittedName>
        <fullName evidence="1">Uncharacterized protein</fullName>
    </submittedName>
</protein>
<dbReference type="RefSeq" id="WP_188567833.1">
    <property type="nucleotide sequence ID" value="NZ_BMED01000004.1"/>
</dbReference>
<dbReference type="Proteomes" id="UP000637423">
    <property type="component" value="Unassembled WGS sequence"/>
</dbReference>
<sequence>MRRQALGALLDTPSSLGFRTLAAVLEYFIAAGERGAGIKQIKNSTPFLHADIRKTCRLLLSTGLITPAGRTGRWVLAADPGSLTLADVWRIACADSCATSHQASAPRSGIPATHVDMLITQALMELEQDIMMRLASFRLDVPGKVSKGFRYINYASRHPLHEPAPLFIQPGTAQPVSIDSLADKQELQAA</sequence>
<organism evidence="1 2">
    <name type="scientific">Undibacterium terreum</name>
    <dbReference type="NCBI Taxonomy" id="1224302"/>
    <lineage>
        <taxon>Bacteria</taxon>
        <taxon>Pseudomonadati</taxon>
        <taxon>Pseudomonadota</taxon>
        <taxon>Betaproteobacteria</taxon>
        <taxon>Burkholderiales</taxon>
        <taxon>Oxalobacteraceae</taxon>
        <taxon>Undibacterium</taxon>
    </lineage>
</organism>
<accession>A0A916XMZ6</accession>
<dbReference type="AlphaFoldDB" id="A0A916XMZ6"/>
<gene>
    <name evidence="1" type="ORF">GCM10011396_39510</name>
</gene>
<name>A0A916XMZ6_9BURK</name>
<comment type="caution">
    <text evidence="1">The sequence shown here is derived from an EMBL/GenBank/DDBJ whole genome shotgun (WGS) entry which is preliminary data.</text>
</comment>
<keyword evidence="2" id="KW-1185">Reference proteome</keyword>
<evidence type="ECO:0000313" key="1">
    <source>
        <dbReference type="EMBL" id="GGC88400.1"/>
    </source>
</evidence>
<proteinExistence type="predicted"/>
<reference evidence="1" key="1">
    <citation type="journal article" date="2014" name="Int. J. Syst. Evol. Microbiol.">
        <title>Complete genome sequence of Corynebacterium casei LMG S-19264T (=DSM 44701T), isolated from a smear-ripened cheese.</title>
        <authorList>
            <consortium name="US DOE Joint Genome Institute (JGI-PGF)"/>
            <person name="Walter F."/>
            <person name="Albersmeier A."/>
            <person name="Kalinowski J."/>
            <person name="Ruckert C."/>
        </authorList>
    </citation>
    <scope>NUCLEOTIDE SEQUENCE</scope>
    <source>
        <strain evidence="1">CGMCC 1.10998</strain>
    </source>
</reference>
<dbReference type="EMBL" id="BMED01000004">
    <property type="protein sequence ID" value="GGC88400.1"/>
    <property type="molecule type" value="Genomic_DNA"/>
</dbReference>